<evidence type="ECO:0000259" key="15">
    <source>
        <dbReference type="PROSITE" id="PS50026"/>
    </source>
</evidence>
<reference evidence="17" key="1">
    <citation type="submission" date="2023-03" db="EMBL/GenBank/DDBJ databases">
        <authorList>
            <person name="Julca I."/>
        </authorList>
    </citation>
    <scope>NUCLEOTIDE SEQUENCE</scope>
</reference>
<dbReference type="SUPFAM" id="SSF56112">
    <property type="entry name" value="Protein kinase-like (PK-like)"/>
    <property type="match status" value="1"/>
</dbReference>
<name>A0AAV1BYT7_OLDCO</name>
<proteinExistence type="predicted"/>
<evidence type="ECO:0000256" key="11">
    <source>
        <dbReference type="ARBA" id="ARBA00048679"/>
    </source>
</evidence>
<evidence type="ECO:0000256" key="6">
    <source>
        <dbReference type="ARBA" id="ARBA00022777"/>
    </source>
</evidence>
<comment type="caution">
    <text evidence="12">Lacks conserved residue(s) required for the propagation of feature annotation.</text>
</comment>
<feature type="domain" description="Apple" evidence="16">
    <location>
        <begin position="269"/>
        <end position="354"/>
    </location>
</feature>
<dbReference type="Pfam" id="PF07714">
    <property type="entry name" value="PK_Tyr_Ser-Thr"/>
    <property type="match status" value="1"/>
</dbReference>
<evidence type="ECO:0000256" key="13">
    <source>
        <dbReference type="SAM" id="Phobius"/>
    </source>
</evidence>
<dbReference type="CDD" id="cd14066">
    <property type="entry name" value="STKc_IRAK"/>
    <property type="match status" value="1"/>
</dbReference>
<keyword evidence="13" id="KW-1133">Transmembrane helix</keyword>
<dbReference type="CDD" id="cd01098">
    <property type="entry name" value="PAN_AP_plant"/>
    <property type="match status" value="2"/>
</dbReference>
<evidence type="ECO:0000256" key="3">
    <source>
        <dbReference type="ARBA" id="ARBA00022679"/>
    </source>
</evidence>
<dbReference type="PROSITE" id="PS50011">
    <property type="entry name" value="PROTEIN_KINASE_DOM"/>
    <property type="match status" value="1"/>
</dbReference>
<dbReference type="InterPro" id="IPR024171">
    <property type="entry name" value="SRK-like_kinase"/>
</dbReference>
<keyword evidence="5" id="KW-0547">Nucleotide-binding</keyword>
<protein>
    <recommendedName>
        <fullName evidence="1">non-specific serine/threonine protein kinase</fullName>
        <ecNumber evidence="1">2.7.11.1</ecNumber>
    </recommendedName>
</protein>
<evidence type="ECO:0000259" key="16">
    <source>
        <dbReference type="PROSITE" id="PS50948"/>
    </source>
</evidence>
<dbReference type="PROSITE" id="PS00108">
    <property type="entry name" value="PROTEIN_KINASE_ST"/>
    <property type="match status" value="1"/>
</dbReference>
<dbReference type="GO" id="GO:0048544">
    <property type="term" value="P:recognition of pollen"/>
    <property type="evidence" value="ECO:0007669"/>
    <property type="project" value="InterPro"/>
</dbReference>
<dbReference type="PROSITE" id="PS50026">
    <property type="entry name" value="EGF_3"/>
    <property type="match status" value="1"/>
</dbReference>
<evidence type="ECO:0000256" key="7">
    <source>
        <dbReference type="ARBA" id="ARBA00022840"/>
    </source>
</evidence>
<feature type="domain" description="Apple" evidence="16">
    <location>
        <begin position="115"/>
        <end position="198"/>
    </location>
</feature>
<dbReference type="GO" id="GO:0005886">
    <property type="term" value="C:plasma membrane"/>
    <property type="evidence" value="ECO:0007669"/>
    <property type="project" value="TreeGrafter"/>
</dbReference>
<keyword evidence="12" id="KW-0245">EGF-like domain</keyword>
<organism evidence="17 18">
    <name type="scientific">Oldenlandia corymbosa var. corymbosa</name>
    <dbReference type="NCBI Taxonomy" id="529605"/>
    <lineage>
        <taxon>Eukaryota</taxon>
        <taxon>Viridiplantae</taxon>
        <taxon>Streptophyta</taxon>
        <taxon>Embryophyta</taxon>
        <taxon>Tracheophyta</taxon>
        <taxon>Spermatophyta</taxon>
        <taxon>Magnoliopsida</taxon>
        <taxon>eudicotyledons</taxon>
        <taxon>Gunneridae</taxon>
        <taxon>Pentapetalae</taxon>
        <taxon>asterids</taxon>
        <taxon>lamiids</taxon>
        <taxon>Gentianales</taxon>
        <taxon>Rubiaceae</taxon>
        <taxon>Rubioideae</taxon>
        <taxon>Spermacoceae</taxon>
        <taxon>Hedyotis-Oldenlandia complex</taxon>
        <taxon>Oldenlandia</taxon>
    </lineage>
</organism>
<dbReference type="FunFam" id="1.10.510.10:FF:000060">
    <property type="entry name" value="G-type lectin S-receptor-like serine/threonine-protein kinase"/>
    <property type="match status" value="1"/>
</dbReference>
<evidence type="ECO:0000256" key="4">
    <source>
        <dbReference type="ARBA" id="ARBA00022729"/>
    </source>
</evidence>
<dbReference type="EMBL" id="OX459118">
    <property type="protein sequence ID" value="CAI9087675.1"/>
    <property type="molecule type" value="Genomic_DNA"/>
</dbReference>
<dbReference type="PIRSF" id="PIRSF000641">
    <property type="entry name" value="SRK"/>
    <property type="match status" value="1"/>
</dbReference>
<comment type="catalytic activity">
    <reaction evidence="11">
        <text>L-seryl-[protein] + ATP = O-phospho-L-seryl-[protein] + ADP + H(+)</text>
        <dbReference type="Rhea" id="RHEA:17989"/>
        <dbReference type="Rhea" id="RHEA-COMP:9863"/>
        <dbReference type="Rhea" id="RHEA-COMP:11604"/>
        <dbReference type="ChEBI" id="CHEBI:15378"/>
        <dbReference type="ChEBI" id="CHEBI:29999"/>
        <dbReference type="ChEBI" id="CHEBI:30616"/>
        <dbReference type="ChEBI" id="CHEBI:83421"/>
        <dbReference type="ChEBI" id="CHEBI:456216"/>
        <dbReference type="EC" id="2.7.11.1"/>
    </reaction>
</comment>
<keyword evidence="13" id="KW-0812">Transmembrane</keyword>
<evidence type="ECO:0000259" key="14">
    <source>
        <dbReference type="PROSITE" id="PS50011"/>
    </source>
</evidence>
<evidence type="ECO:0000256" key="12">
    <source>
        <dbReference type="PROSITE-ProRule" id="PRU00076"/>
    </source>
</evidence>
<dbReference type="InterPro" id="IPR001245">
    <property type="entry name" value="Ser-Thr/Tyr_kinase_cat_dom"/>
</dbReference>
<feature type="transmembrane region" description="Helical" evidence="13">
    <location>
        <begin position="371"/>
        <end position="395"/>
    </location>
</feature>
<evidence type="ECO:0000256" key="8">
    <source>
        <dbReference type="ARBA" id="ARBA00023157"/>
    </source>
</evidence>
<dbReference type="GO" id="GO:0004674">
    <property type="term" value="F:protein serine/threonine kinase activity"/>
    <property type="evidence" value="ECO:0007669"/>
    <property type="project" value="UniProtKB-KW"/>
</dbReference>
<gene>
    <name evidence="17" type="ORF">OLC1_LOCUS438</name>
</gene>
<keyword evidence="3" id="KW-0808">Transferase</keyword>
<evidence type="ECO:0000313" key="17">
    <source>
        <dbReference type="EMBL" id="CAI9087675.1"/>
    </source>
</evidence>
<evidence type="ECO:0000256" key="2">
    <source>
        <dbReference type="ARBA" id="ARBA00022527"/>
    </source>
</evidence>
<sequence length="770" mass="86406">MRFNYIYNYSFINNENESYFTYSLYSSAIISRFVVDVSGHLKQLLWSNNSKKWSLVWYQPRQQCQVYAFCGEFSICSEHYLHHCNCLSGFEHKSNADWNLIDFSGGCERKTKLQCEKGGSLDGQKDKFLAYPNMRWSQNPQSVKVGSSAECESSCLNDCSCTAYAYDSNGCSIWNEKLLDLREVSGNDEIGTIYIRVAASEFSRGNNDPALRDQCDYYSLCGSFGICDPYNFGEFVCQCLPGYEPKDRSQWNLRDGKSGCTRKYGEQICGNSNADVKFIKLTSVKVPDIRNAAVNNILGLEECEELCSSNCSCSAYASANTSNGGSGCITWHGDLRDMRRFSNGGQEVYVKVRASEFTQNLKNSNWSGSKMLIIILVPSTAGVLLFGFAIWLIMWKLKGQRGKVRKSPSFTFDPVSSYGVTPRKEMVDEKGEIPVFDLRTIVFATDAFSLTNKLGESGFGSVFKGQLQNGREIAVKRLSRSSGQGIEEFKNETTLIARLQHRNLVKLLGCCIQQEEKMLVYEYLPNKGLDNFIFDEGKRALLDWTKRFEIILGIARGMVYLHRDSRLRIIHRDLKASNVLLDSSMEPKISDFGMARIFGADQLEAKTRRVVGTYGYMSPEYAMQGLFSEKLDVFSYGILLLEIISGKKCCSNYFNGTTLSLAGYVWGLWKEGKALDSVDPAMVDSCKPDEVARCIQIGLLCVQDHANDRPTMSKVLSMLCNETSIASASPKKPAFVFEKVNYYSSTPPCSPFSSLEASANDVTNTEIQAR</sequence>
<evidence type="ECO:0000256" key="1">
    <source>
        <dbReference type="ARBA" id="ARBA00012513"/>
    </source>
</evidence>
<dbReference type="AlphaFoldDB" id="A0AAV1BYT7"/>
<dbReference type="SMART" id="SM00220">
    <property type="entry name" value="S_TKc"/>
    <property type="match status" value="1"/>
</dbReference>
<keyword evidence="2" id="KW-0723">Serine/threonine-protein kinase</keyword>
<dbReference type="Gene3D" id="3.30.200.20">
    <property type="entry name" value="Phosphorylase Kinase, domain 1"/>
    <property type="match status" value="1"/>
</dbReference>
<dbReference type="InterPro" id="IPR003609">
    <property type="entry name" value="Pan_app"/>
</dbReference>
<keyword evidence="18" id="KW-1185">Reference proteome</keyword>
<dbReference type="Gene3D" id="1.10.510.10">
    <property type="entry name" value="Transferase(Phosphotransferase) domain 1"/>
    <property type="match status" value="1"/>
</dbReference>
<dbReference type="Proteomes" id="UP001161247">
    <property type="component" value="Chromosome 1"/>
</dbReference>
<keyword evidence="13" id="KW-0472">Membrane</keyword>
<dbReference type="EC" id="2.7.11.1" evidence="1"/>
<keyword evidence="4" id="KW-0732">Signal</keyword>
<keyword evidence="7" id="KW-0067">ATP-binding</keyword>
<evidence type="ECO:0000256" key="10">
    <source>
        <dbReference type="ARBA" id="ARBA00047899"/>
    </source>
</evidence>
<feature type="domain" description="Protein kinase" evidence="14">
    <location>
        <begin position="448"/>
        <end position="725"/>
    </location>
</feature>
<dbReference type="SMART" id="SM00473">
    <property type="entry name" value="PAN_AP"/>
    <property type="match status" value="2"/>
</dbReference>
<evidence type="ECO:0000256" key="9">
    <source>
        <dbReference type="ARBA" id="ARBA00023180"/>
    </source>
</evidence>
<evidence type="ECO:0000313" key="18">
    <source>
        <dbReference type="Proteomes" id="UP001161247"/>
    </source>
</evidence>
<evidence type="ECO:0000256" key="5">
    <source>
        <dbReference type="ARBA" id="ARBA00022741"/>
    </source>
</evidence>
<dbReference type="InterPro" id="IPR011009">
    <property type="entry name" value="Kinase-like_dom_sf"/>
</dbReference>
<dbReference type="InterPro" id="IPR000858">
    <property type="entry name" value="S_locus_glycoprot_dom"/>
</dbReference>
<dbReference type="PROSITE" id="PS50948">
    <property type="entry name" value="PAN"/>
    <property type="match status" value="2"/>
</dbReference>
<keyword evidence="9" id="KW-0325">Glycoprotein</keyword>
<dbReference type="Pfam" id="PF08276">
    <property type="entry name" value="PAN_2"/>
    <property type="match status" value="2"/>
</dbReference>
<dbReference type="GO" id="GO:0005524">
    <property type="term" value="F:ATP binding"/>
    <property type="evidence" value="ECO:0007669"/>
    <property type="project" value="UniProtKB-KW"/>
</dbReference>
<dbReference type="FunFam" id="3.30.200.20:FF:000195">
    <property type="entry name" value="G-type lectin S-receptor-like serine/threonine-protein kinase"/>
    <property type="match status" value="1"/>
</dbReference>
<comment type="catalytic activity">
    <reaction evidence="10">
        <text>L-threonyl-[protein] + ATP = O-phospho-L-threonyl-[protein] + ADP + H(+)</text>
        <dbReference type="Rhea" id="RHEA:46608"/>
        <dbReference type="Rhea" id="RHEA-COMP:11060"/>
        <dbReference type="Rhea" id="RHEA-COMP:11605"/>
        <dbReference type="ChEBI" id="CHEBI:15378"/>
        <dbReference type="ChEBI" id="CHEBI:30013"/>
        <dbReference type="ChEBI" id="CHEBI:30616"/>
        <dbReference type="ChEBI" id="CHEBI:61977"/>
        <dbReference type="ChEBI" id="CHEBI:456216"/>
        <dbReference type="EC" id="2.7.11.1"/>
    </reaction>
</comment>
<keyword evidence="6" id="KW-0418">Kinase</keyword>
<dbReference type="Pfam" id="PF00954">
    <property type="entry name" value="S_locus_glycop"/>
    <property type="match status" value="2"/>
</dbReference>
<dbReference type="PANTHER" id="PTHR27002:SF1095">
    <property type="entry name" value="G-TYPE LECTIN S-RECEPTOR-LIKE SERINE_THREONINE-PROTEIN KINASE RKS1"/>
    <property type="match status" value="1"/>
</dbReference>
<accession>A0AAV1BYT7</accession>
<dbReference type="InterPro" id="IPR008271">
    <property type="entry name" value="Ser/Thr_kinase_AS"/>
</dbReference>
<dbReference type="InterPro" id="IPR000742">
    <property type="entry name" value="EGF"/>
</dbReference>
<feature type="domain" description="EGF-like" evidence="15">
    <location>
        <begin position="211"/>
        <end position="250"/>
    </location>
</feature>
<dbReference type="InterPro" id="IPR000719">
    <property type="entry name" value="Prot_kinase_dom"/>
</dbReference>
<dbReference type="PANTHER" id="PTHR27002">
    <property type="entry name" value="RECEPTOR-LIKE SERINE/THREONINE-PROTEIN KINASE SD1-8"/>
    <property type="match status" value="1"/>
</dbReference>
<keyword evidence="8" id="KW-1015">Disulfide bond</keyword>